<dbReference type="SMART" id="SM00175">
    <property type="entry name" value="RAB"/>
    <property type="match status" value="1"/>
</dbReference>
<evidence type="ECO:0000256" key="1">
    <source>
        <dbReference type="ARBA" id="ARBA00006270"/>
    </source>
</evidence>
<evidence type="ECO:0000256" key="5">
    <source>
        <dbReference type="ARBA" id="ARBA00023289"/>
    </source>
</evidence>
<dbReference type="CDD" id="cd00154">
    <property type="entry name" value="Rab"/>
    <property type="match status" value="1"/>
</dbReference>
<keyword evidence="2" id="KW-0547">Nucleotide-binding</keyword>
<evidence type="ECO:0000313" key="8">
    <source>
        <dbReference type="Proteomes" id="UP000230750"/>
    </source>
</evidence>
<evidence type="ECO:0000256" key="6">
    <source>
        <dbReference type="SAM" id="MobiDB-lite"/>
    </source>
</evidence>
<evidence type="ECO:0000256" key="3">
    <source>
        <dbReference type="ARBA" id="ARBA00023134"/>
    </source>
</evidence>
<dbReference type="GO" id="GO:0005525">
    <property type="term" value="F:GTP binding"/>
    <property type="evidence" value="ECO:0007669"/>
    <property type="project" value="UniProtKB-KW"/>
</dbReference>
<proteinExistence type="inferred from homology"/>
<dbReference type="InterPro" id="IPR027417">
    <property type="entry name" value="P-loop_NTPase"/>
</dbReference>
<dbReference type="PRINTS" id="PR00449">
    <property type="entry name" value="RASTRNSFRMNG"/>
</dbReference>
<dbReference type="Pfam" id="PF00071">
    <property type="entry name" value="Ras"/>
    <property type="match status" value="1"/>
</dbReference>
<dbReference type="Gene3D" id="3.40.50.300">
    <property type="entry name" value="P-loop containing nucleotide triphosphate hydrolases"/>
    <property type="match status" value="1"/>
</dbReference>
<accession>A0A2G8L4M1</accession>
<sequence>MFEKDIQSSENSKEEGIDFKMKTLLIGGVRARIQIWDTAGQERFDTVTAQYFRRAQGVILVYDITNEASFRNLYKWINMMHANAPDNMEVLLVGNKSDAEAQRAVSKEEAENLAKSHSMDYIEVSAHQGNNIYQAFSKLAETVLRREQQLRNERVNSLQRTNGAANETVSLDTPEDGRSSECRCFSS</sequence>
<dbReference type="InterPro" id="IPR050305">
    <property type="entry name" value="Small_GTPase_Rab"/>
</dbReference>
<evidence type="ECO:0000256" key="2">
    <source>
        <dbReference type="ARBA" id="ARBA00022741"/>
    </source>
</evidence>
<keyword evidence="3" id="KW-0342">GTP-binding</keyword>
<dbReference type="FunFam" id="3.40.50.300:FF:001447">
    <property type="entry name" value="Ras-related protein Rab-1B"/>
    <property type="match status" value="1"/>
</dbReference>
<comment type="caution">
    <text evidence="7">The sequence shown here is derived from an EMBL/GenBank/DDBJ whole genome shotgun (WGS) entry which is preliminary data.</text>
</comment>
<dbReference type="Proteomes" id="UP000230750">
    <property type="component" value="Unassembled WGS sequence"/>
</dbReference>
<protein>
    <submittedName>
        <fullName evidence="7">Putative ras-related protein</fullName>
    </submittedName>
</protein>
<dbReference type="SMART" id="SM00173">
    <property type="entry name" value="RAS"/>
    <property type="match status" value="1"/>
</dbReference>
<keyword evidence="5" id="KW-0636">Prenylation</keyword>
<dbReference type="InterPro" id="IPR005225">
    <property type="entry name" value="Small_GTP-bd"/>
</dbReference>
<organism evidence="7 8">
    <name type="scientific">Stichopus japonicus</name>
    <name type="common">Sea cucumber</name>
    <dbReference type="NCBI Taxonomy" id="307972"/>
    <lineage>
        <taxon>Eukaryota</taxon>
        <taxon>Metazoa</taxon>
        <taxon>Echinodermata</taxon>
        <taxon>Eleutherozoa</taxon>
        <taxon>Echinozoa</taxon>
        <taxon>Holothuroidea</taxon>
        <taxon>Aspidochirotacea</taxon>
        <taxon>Aspidochirotida</taxon>
        <taxon>Stichopodidae</taxon>
        <taxon>Apostichopus</taxon>
    </lineage>
</organism>
<dbReference type="GO" id="GO:0003924">
    <property type="term" value="F:GTPase activity"/>
    <property type="evidence" value="ECO:0007669"/>
    <property type="project" value="InterPro"/>
</dbReference>
<evidence type="ECO:0000256" key="4">
    <source>
        <dbReference type="ARBA" id="ARBA00023288"/>
    </source>
</evidence>
<name>A0A2G8L4M1_STIJA</name>
<keyword evidence="8" id="KW-1185">Reference proteome</keyword>
<dbReference type="STRING" id="307972.A0A2G8L4M1"/>
<reference evidence="7 8" key="1">
    <citation type="journal article" date="2017" name="PLoS Biol.">
        <title>The sea cucumber genome provides insights into morphological evolution and visceral regeneration.</title>
        <authorList>
            <person name="Zhang X."/>
            <person name="Sun L."/>
            <person name="Yuan J."/>
            <person name="Sun Y."/>
            <person name="Gao Y."/>
            <person name="Zhang L."/>
            <person name="Li S."/>
            <person name="Dai H."/>
            <person name="Hamel J.F."/>
            <person name="Liu C."/>
            <person name="Yu Y."/>
            <person name="Liu S."/>
            <person name="Lin W."/>
            <person name="Guo K."/>
            <person name="Jin S."/>
            <person name="Xu P."/>
            <person name="Storey K.B."/>
            <person name="Huan P."/>
            <person name="Zhang T."/>
            <person name="Zhou Y."/>
            <person name="Zhang J."/>
            <person name="Lin C."/>
            <person name="Li X."/>
            <person name="Xing L."/>
            <person name="Huo D."/>
            <person name="Sun M."/>
            <person name="Wang L."/>
            <person name="Mercier A."/>
            <person name="Li F."/>
            <person name="Yang H."/>
            <person name="Xiang J."/>
        </authorList>
    </citation>
    <scope>NUCLEOTIDE SEQUENCE [LARGE SCALE GENOMIC DNA]</scope>
    <source>
        <strain evidence="7">Shaxun</strain>
        <tissue evidence="7">Muscle</tissue>
    </source>
</reference>
<dbReference type="PROSITE" id="PS51419">
    <property type="entry name" value="RAB"/>
    <property type="match status" value="1"/>
</dbReference>
<dbReference type="NCBIfam" id="TIGR00231">
    <property type="entry name" value="small_GTP"/>
    <property type="match status" value="1"/>
</dbReference>
<dbReference type="EMBL" id="MRZV01000223">
    <property type="protein sequence ID" value="PIK55207.1"/>
    <property type="molecule type" value="Genomic_DNA"/>
</dbReference>
<dbReference type="SUPFAM" id="SSF52540">
    <property type="entry name" value="P-loop containing nucleoside triphosphate hydrolases"/>
    <property type="match status" value="1"/>
</dbReference>
<dbReference type="AlphaFoldDB" id="A0A2G8L4M1"/>
<feature type="region of interest" description="Disordered" evidence="6">
    <location>
        <begin position="154"/>
        <end position="187"/>
    </location>
</feature>
<evidence type="ECO:0000313" key="7">
    <source>
        <dbReference type="EMBL" id="PIK55207.1"/>
    </source>
</evidence>
<dbReference type="OrthoDB" id="9989112at2759"/>
<comment type="similarity">
    <text evidence="1">Belongs to the small GTPase superfamily. Rab family.</text>
</comment>
<feature type="compositionally biased region" description="Polar residues" evidence="6">
    <location>
        <begin position="155"/>
        <end position="171"/>
    </location>
</feature>
<dbReference type="SMART" id="SM00174">
    <property type="entry name" value="RHO"/>
    <property type="match status" value="1"/>
</dbReference>
<dbReference type="PROSITE" id="PS51421">
    <property type="entry name" value="RAS"/>
    <property type="match status" value="1"/>
</dbReference>
<dbReference type="PANTHER" id="PTHR47980">
    <property type="entry name" value="LD44762P"/>
    <property type="match status" value="1"/>
</dbReference>
<dbReference type="InterPro" id="IPR001806">
    <property type="entry name" value="Small_GTPase"/>
</dbReference>
<keyword evidence="4" id="KW-0449">Lipoprotein</keyword>
<gene>
    <name evidence="7" type="ORF">BSL78_07937</name>
</gene>